<dbReference type="Gene3D" id="3.40.50.1820">
    <property type="entry name" value="alpha/beta hydrolase"/>
    <property type="match status" value="1"/>
</dbReference>
<dbReference type="OrthoDB" id="2987348at2"/>
<name>A0A402DMH6_9CELL</name>
<dbReference type="PANTHER" id="PTHR43329">
    <property type="entry name" value="EPOXIDE HYDROLASE"/>
    <property type="match status" value="1"/>
</dbReference>
<accession>A0A402DMH6</accession>
<protein>
    <submittedName>
        <fullName evidence="3">Hydrolase</fullName>
    </submittedName>
</protein>
<dbReference type="PRINTS" id="PR00412">
    <property type="entry name" value="EPOXHYDRLASE"/>
</dbReference>
<dbReference type="Proteomes" id="UP000289954">
    <property type="component" value="Unassembled WGS sequence"/>
</dbReference>
<dbReference type="Pfam" id="PF00561">
    <property type="entry name" value="Abhydrolase_1"/>
    <property type="match status" value="1"/>
</dbReference>
<evidence type="ECO:0000256" key="1">
    <source>
        <dbReference type="ARBA" id="ARBA00022801"/>
    </source>
</evidence>
<organism evidence="3 4">
    <name type="scientific">Cellulomonas biazotea</name>
    <dbReference type="NCBI Taxonomy" id="1709"/>
    <lineage>
        <taxon>Bacteria</taxon>
        <taxon>Bacillati</taxon>
        <taxon>Actinomycetota</taxon>
        <taxon>Actinomycetes</taxon>
        <taxon>Micrococcales</taxon>
        <taxon>Cellulomonadaceae</taxon>
        <taxon>Cellulomonas</taxon>
    </lineage>
</organism>
<dbReference type="AlphaFoldDB" id="A0A402DMH6"/>
<gene>
    <name evidence="3" type="ORF">CBZ_03830</name>
</gene>
<dbReference type="RefSeq" id="WP_130779948.1">
    <property type="nucleotide sequence ID" value="NZ_BIMR01000020.1"/>
</dbReference>
<keyword evidence="1 3" id="KW-0378">Hydrolase</keyword>
<dbReference type="InterPro" id="IPR029058">
    <property type="entry name" value="AB_hydrolase_fold"/>
</dbReference>
<dbReference type="GO" id="GO:0016787">
    <property type="term" value="F:hydrolase activity"/>
    <property type="evidence" value="ECO:0007669"/>
    <property type="project" value="UniProtKB-KW"/>
</dbReference>
<comment type="caution">
    <text evidence="3">The sequence shown here is derived from an EMBL/GenBank/DDBJ whole genome shotgun (WGS) entry which is preliminary data.</text>
</comment>
<evidence type="ECO:0000313" key="4">
    <source>
        <dbReference type="Proteomes" id="UP000289954"/>
    </source>
</evidence>
<reference evidence="3 4" key="1">
    <citation type="submission" date="2019-01" db="EMBL/GenBank/DDBJ databases">
        <title>Draft genome sequence of Cellulomonas takizawaensis strain TKZ-21.</title>
        <authorList>
            <person name="Yamamura H."/>
            <person name="Hayashi T."/>
            <person name="Hamada M."/>
            <person name="Serisawa Y."/>
            <person name="Matsuyama K."/>
            <person name="Nakagawa Y."/>
            <person name="Otoguro M."/>
            <person name="Yanagida F."/>
            <person name="Hayakawa M."/>
        </authorList>
    </citation>
    <scope>NUCLEOTIDE SEQUENCE [LARGE SCALE GENOMIC DNA]</scope>
    <source>
        <strain evidence="3 4">NBRC12680</strain>
    </source>
</reference>
<dbReference type="EMBL" id="BIMR01000020">
    <property type="protein sequence ID" value="GCE75327.1"/>
    <property type="molecule type" value="Genomic_DNA"/>
</dbReference>
<evidence type="ECO:0000313" key="3">
    <source>
        <dbReference type="EMBL" id="GCE75327.1"/>
    </source>
</evidence>
<keyword evidence="4" id="KW-1185">Reference proteome</keyword>
<sequence>MSTVDSATLLVEGPWRHRFVAANGARFHVAVSGPDDRDTPLVVLLHGIPQFWWAWRHQVPALADAGYRVAAMDVRGTGASDKPPQGYDVPTLAADVAGVVRSLGASQAVVVGNGTGGEIAWAMAALHPDVVMAVAALAAPHPLDLHGHPRAALRPAAVRRLAFAQLPSFPERAMQRGDLVRTLLTEWGGAPGWLDADAERRYREAARVPFAAHSQMEQLRWLVRSMPRPDGRRYHAALGRTRPLPVLQVHGGQDGLRPSSHAALSASTAQLVGHRYRYELVPTAGHFLPDEVPGVVTDVLLDWLAETVPVAVSP</sequence>
<dbReference type="SUPFAM" id="SSF53474">
    <property type="entry name" value="alpha/beta-Hydrolases"/>
    <property type="match status" value="1"/>
</dbReference>
<evidence type="ECO:0000259" key="2">
    <source>
        <dbReference type="Pfam" id="PF00561"/>
    </source>
</evidence>
<proteinExistence type="predicted"/>
<dbReference type="InterPro" id="IPR000639">
    <property type="entry name" value="Epox_hydrolase-like"/>
</dbReference>
<feature type="domain" description="AB hydrolase-1" evidence="2">
    <location>
        <begin position="40"/>
        <end position="290"/>
    </location>
</feature>
<dbReference type="InterPro" id="IPR000073">
    <property type="entry name" value="AB_hydrolase_1"/>
</dbReference>